<dbReference type="PROSITE" id="PS50887">
    <property type="entry name" value="GGDEF"/>
    <property type="match status" value="1"/>
</dbReference>
<evidence type="ECO:0000313" key="4">
    <source>
        <dbReference type="Proteomes" id="UP001208771"/>
    </source>
</evidence>
<dbReference type="EMBL" id="JANFPI010000005">
    <property type="protein sequence ID" value="MCX8998537.1"/>
    <property type="molecule type" value="Genomic_DNA"/>
</dbReference>
<sequence length="503" mass="55326">MDDFKKQAGELSHTGGPVPEADAVAVRLRAILEGACRPDFRPGSPVLAFIDQIPFAFFVKDRFGRILLANRKTLDMVGVADRSDLDGKTTEAFFSGENLRKINALEETILEGRAPVVEAEVEKPETGNSPGWMMVAYSPLLDENGAIAGVICFGRDITTHKRAEFMRKGHAVLLEQIARGYPLGGILDGLVHLVEAQLTDIQASILFYEEETGQLLHGAAPTLPREYSALIDGVTIGENVGSCGTAAWRRAPVMVSDTLTDRRWTDFAAIARRFNLRSCWSTPIIDASGTLYGTFALYSPTVREPSGLEMEITAMATDLAAIAINRARAEERIWRLANHDALTGLPNRRHFLERFAAVIEETQRSGHHLVIAYFDLDNFKQINDTMGHGVGDDVLREVADRLRQRVRETDLSVRLGGDEFAVVMVCEPGEGDYLTARLEELRRALSEPMRIGGRTIACSGSMGVAVFPRDGDTPDALLARADTGMYAAKKRVRSEVPADPRRM</sequence>
<dbReference type="Gene3D" id="3.30.70.270">
    <property type="match status" value="1"/>
</dbReference>
<dbReference type="NCBIfam" id="TIGR00254">
    <property type="entry name" value="GGDEF"/>
    <property type="match status" value="1"/>
</dbReference>
<evidence type="ECO:0000313" key="3">
    <source>
        <dbReference type="EMBL" id="MCX8998537.1"/>
    </source>
</evidence>
<keyword evidence="3" id="KW-0808">Transferase</keyword>
<protein>
    <submittedName>
        <fullName evidence="3">Diguanylate cyclase</fullName>
        <ecNumber evidence="3">2.7.7.65</ecNumber>
    </submittedName>
</protein>
<dbReference type="SUPFAM" id="SSF55073">
    <property type="entry name" value="Nucleotide cyclase"/>
    <property type="match status" value="1"/>
</dbReference>
<dbReference type="PROSITE" id="PS50113">
    <property type="entry name" value="PAC"/>
    <property type="match status" value="1"/>
</dbReference>
<dbReference type="PANTHER" id="PTHR44757">
    <property type="entry name" value="DIGUANYLATE CYCLASE DGCP"/>
    <property type="match status" value="1"/>
</dbReference>
<feature type="domain" description="GGDEF" evidence="2">
    <location>
        <begin position="367"/>
        <end position="501"/>
    </location>
</feature>
<dbReference type="RefSeq" id="WP_306412323.1">
    <property type="nucleotide sequence ID" value="NZ_JANFPI010000005.1"/>
</dbReference>
<dbReference type="FunFam" id="3.30.70.270:FF:000001">
    <property type="entry name" value="Diguanylate cyclase domain protein"/>
    <property type="match status" value="1"/>
</dbReference>
<name>A0AAE3N4T6_9HYPH</name>
<dbReference type="InterPro" id="IPR003018">
    <property type="entry name" value="GAF"/>
</dbReference>
<dbReference type="InterPro" id="IPR052155">
    <property type="entry name" value="Biofilm_reg_signaling"/>
</dbReference>
<comment type="caution">
    <text evidence="3">The sequence shown here is derived from an EMBL/GenBank/DDBJ whole genome shotgun (WGS) entry which is preliminary data.</text>
</comment>
<dbReference type="InterPro" id="IPR029787">
    <property type="entry name" value="Nucleotide_cyclase"/>
</dbReference>
<evidence type="ECO:0000259" key="2">
    <source>
        <dbReference type="PROSITE" id="PS50887"/>
    </source>
</evidence>
<dbReference type="InterPro" id="IPR043128">
    <property type="entry name" value="Rev_trsase/Diguanyl_cyclase"/>
</dbReference>
<gene>
    <name evidence="3" type="ORF">NOF55_15585</name>
</gene>
<accession>A0AAE3N4T6</accession>
<dbReference type="Pfam" id="PF00990">
    <property type="entry name" value="GGDEF"/>
    <property type="match status" value="1"/>
</dbReference>
<evidence type="ECO:0000259" key="1">
    <source>
        <dbReference type="PROSITE" id="PS50113"/>
    </source>
</evidence>
<dbReference type="InterPro" id="IPR013656">
    <property type="entry name" value="PAS_4"/>
</dbReference>
<dbReference type="InterPro" id="IPR000160">
    <property type="entry name" value="GGDEF_dom"/>
</dbReference>
<dbReference type="InterPro" id="IPR029016">
    <property type="entry name" value="GAF-like_dom_sf"/>
</dbReference>
<dbReference type="CDD" id="cd00130">
    <property type="entry name" value="PAS"/>
    <property type="match status" value="1"/>
</dbReference>
<keyword evidence="3" id="KW-0548">Nucleotidyltransferase</keyword>
<dbReference type="Pfam" id="PF01590">
    <property type="entry name" value="GAF"/>
    <property type="match status" value="1"/>
</dbReference>
<dbReference type="SMART" id="SM00267">
    <property type="entry name" value="GGDEF"/>
    <property type="match status" value="1"/>
</dbReference>
<dbReference type="EC" id="2.7.7.65" evidence="3"/>
<keyword evidence="4" id="KW-1185">Reference proteome</keyword>
<dbReference type="Gene3D" id="3.30.450.40">
    <property type="match status" value="1"/>
</dbReference>
<dbReference type="AlphaFoldDB" id="A0AAE3N4T6"/>
<dbReference type="InterPro" id="IPR035965">
    <property type="entry name" value="PAS-like_dom_sf"/>
</dbReference>
<feature type="domain" description="PAC" evidence="1">
    <location>
        <begin position="115"/>
        <end position="169"/>
    </location>
</feature>
<organism evidence="3 4">
    <name type="scientific">Ectorhizobium quercum</name>
    <dbReference type="NCBI Taxonomy" id="2965071"/>
    <lineage>
        <taxon>Bacteria</taxon>
        <taxon>Pseudomonadati</taxon>
        <taxon>Pseudomonadota</taxon>
        <taxon>Alphaproteobacteria</taxon>
        <taxon>Hyphomicrobiales</taxon>
        <taxon>Rhizobiaceae</taxon>
        <taxon>Ectorhizobium</taxon>
    </lineage>
</organism>
<dbReference type="PANTHER" id="PTHR44757:SF2">
    <property type="entry name" value="BIOFILM ARCHITECTURE MAINTENANCE PROTEIN MBAA"/>
    <property type="match status" value="1"/>
</dbReference>
<dbReference type="NCBIfam" id="TIGR00229">
    <property type="entry name" value="sensory_box"/>
    <property type="match status" value="1"/>
</dbReference>
<dbReference type="GO" id="GO:0052621">
    <property type="term" value="F:diguanylate cyclase activity"/>
    <property type="evidence" value="ECO:0007669"/>
    <property type="project" value="UniProtKB-EC"/>
</dbReference>
<dbReference type="InterPro" id="IPR000014">
    <property type="entry name" value="PAS"/>
</dbReference>
<dbReference type="SMART" id="SM00065">
    <property type="entry name" value="GAF"/>
    <property type="match status" value="1"/>
</dbReference>
<dbReference type="CDD" id="cd01949">
    <property type="entry name" value="GGDEF"/>
    <property type="match status" value="1"/>
</dbReference>
<dbReference type="InterPro" id="IPR000700">
    <property type="entry name" value="PAS-assoc_C"/>
</dbReference>
<dbReference type="Pfam" id="PF08448">
    <property type="entry name" value="PAS_4"/>
    <property type="match status" value="1"/>
</dbReference>
<dbReference type="SUPFAM" id="SSF55785">
    <property type="entry name" value="PYP-like sensor domain (PAS domain)"/>
    <property type="match status" value="1"/>
</dbReference>
<reference evidence="3" key="1">
    <citation type="submission" date="2022-07" db="EMBL/GenBank/DDBJ databases">
        <title>Ectorhizobium quercum gen.nov., sp. nov.</title>
        <authorList>
            <person name="Ma T."/>
            <person name="Li Y."/>
        </authorList>
    </citation>
    <scope>NUCLEOTIDE SEQUENCE</scope>
    <source>
        <strain evidence="3">BDR2-2</strain>
    </source>
</reference>
<proteinExistence type="predicted"/>
<dbReference type="Gene3D" id="3.30.450.20">
    <property type="entry name" value="PAS domain"/>
    <property type="match status" value="1"/>
</dbReference>
<dbReference type="Proteomes" id="UP001208771">
    <property type="component" value="Unassembled WGS sequence"/>
</dbReference>
<dbReference type="SUPFAM" id="SSF55781">
    <property type="entry name" value="GAF domain-like"/>
    <property type="match status" value="1"/>
</dbReference>